<protein>
    <submittedName>
        <fullName evidence="1">Uncharacterized protein</fullName>
    </submittedName>
</protein>
<proteinExistence type="predicted"/>
<accession>A0ABN2K613</accession>
<name>A0ABN2K613_9MICO</name>
<dbReference type="EMBL" id="BAAAPN010000018">
    <property type="protein sequence ID" value="GAA1749094.1"/>
    <property type="molecule type" value="Genomic_DNA"/>
</dbReference>
<evidence type="ECO:0000313" key="2">
    <source>
        <dbReference type="Proteomes" id="UP001501475"/>
    </source>
</evidence>
<comment type="caution">
    <text evidence="1">The sequence shown here is derived from an EMBL/GenBank/DDBJ whole genome shotgun (WGS) entry which is preliminary data.</text>
</comment>
<reference evidence="1 2" key="1">
    <citation type="journal article" date="2019" name="Int. J. Syst. Evol. Microbiol.">
        <title>The Global Catalogue of Microorganisms (GCM) 10K type strain sequencing project: providing services to taxonomists for standard genome sequencing and annotation.</title>
        <authorList>
            <consortium name="The Broad Institute Genomics Platform"/>
            <consortium name="The Broad Institute Genome Sequencing Center for Infectious Disease"/>
            <person name="Wu L."/>
            <person name="Ma J."/>
        </authorList>
    </citation>
    <scope>NUCLEOTIDE SEQUENCE [LARGE SCALE GENOMIC DNA]</scope>
    <source>
        <strain evidence="1 2">JCM 15591</strain>
    </source>
</reference>
<gene>
    <name evidence="1" type="ORF">GCM10009810_06970</name>
</gene>
<dbReference type="RefSeq" id="WP_344062156.1">
    <property type="nucleotide sequence ID" value="NZ_BAAAPN010000018.1"/>
</dbReference>
<organism evidence="1 2">
    <name type="scientific">Nostocoides vanveenii</name>
    <dbReference type="NCBI Taxonomy" id="330835"/>
    <lineage>
        <taxon>Bacteria</taxon>
        <taxon>Bacillati</taxon>
        <taxon>Actinomycetota</taxon>
        <taxon>Actinomycetes</taxon>
        <taxon>Micrococcales</taxon>
        <taxon>Intrasporangiaceae</taxon>
        <taxon>Nostocoides</taxon>
    </lineage>
</organism>
<dbReference type="Proteomes" id="UP001501475">
    <property type="component" value="Unassembled WGS sequence"/>
</dbReference>
<sequence length="67" mass="7466">MDQRRSDMREIAGLCGECARALIRPTRKGTTYLRCGLAATDPRFPRYPRLPVIACNGFTPLLAENSP</sequence>
<keyword evidence="2" id="KW-1185">Reference proteome</keyword>
<evidence type="ECO:0000313" key="1">
    <source>
        <dbReference type="EMBL" id="GAA1749094.1"/>
    </source>
</evidence>